<dbReference type="OrthoDB" id="10258585at2759"/>
<evidence type="ECO:0000259" key="3">
    <source>
        <dbReference type="Pfam" id="PF14237"/>
    </source>
</evidence>
<protein>
    <recommendedName>
        <fullName evidence="6">GYF domain-containing protein</fullName>
    </recommendedName>
</protein>
<evidence type="ECO:0000259" key="2">
    <source>
        <dbReference type="Pfam" id="PF13966"/>
    </source>
</evidence>
<dbReference type="InterPro" id="IPR025640">
    <property type="entry name" value="GYF_2"/>
</dbReference>
<feature type="region of interest" description="Disordered" evidence="1">
    <location>
        <begin position="142"/>
        <end position="188"/>
    </location>
</feature>
<evidence type="ECO:0000256" key="1">
    <source>
        <dbReference type="SAM" id="MobiDB-lite"/>
    </source>
</evidence>
<dbReference type="EMBL" id="QGNW01001054">
    <property type="protein sequence ID" value="RVW57508.1"/>
    <property type="molecule type" value="Genomic_DNA"/>
</dbReference>
<reference evidence="4 5" key="1">
    <citation type="journal article" date="2018" name="PLoS Genet.">
        <title>Population sequencing reveals clonal diversity and ancestral inbreeding in the grapevine cultivar Chardonnay.</title>
        <authorList>
            <person name="Roach M.J."/>
            <person name="Johnson D.L."/>
            <person name="Bohlmann J."/>
            <person name="van Vuuren H.J."/>
            <person name="Jones S.J."/>
            <person name="Pretorius I.S."/>
            <person name="Schmidt S.A."/>
            <person name="Borneman A.R."/>
        </authorList>
    </citation>
    <scope>NUCLEOTIDE SEQUENCE [LARGE SCALE GENOMIC DNA]</scope>
    <source>
        <strain evidence="5">cv. Chardonnay</strain>
        <tissue evidence="4">Leaf</tissue>
    </source>
</reference>
<proteinExistence type="predicted"/>
<evidence type="ECO:0000313" key="5">
    <source>
        <dbReference type="Proteomes" id="UP000288805"/>
    </source>
</evidence>
<comment type="caution">
    <text evidence="4">The sequence shown here is derived from an EMBL/GenBank/DDBJ whole genome shotgun (WGS) entry which is preliminary data.</text>
</comment>
<dbReference type="PANTHER" id="PTHR36617">
    <property type="entry name" value="PROTEIN, PUTATIVE-RELATED"/>
    <property type="match status" value="1"/>
</dbReference>
<dbReference type="InterPro" id="IPR026960">
    <property type="entry name" value="RVT-Znf"/>
</dbReference>
<gene>
    <name evidence="4" type="ORF">CK203_104762</name>
</gene>
<dbReference type="Pfam" id="PF14237">
    <property type="entry name" value="GYF_2"/>
    <property type="match status" value="1"/>
</dbReference>
<dbReference type="AlphaFoldDB" id="A0A438FC01"/>
<accession>A0A438FC01</accession>
<feature type="domain" description="Reverse transcriptase zinc-binding" evidence="2">
    <location>
        <begin position="289"/>
        <end position="343"/>
    </location>
</feature>
<sequence>MVDEEGVWRRYSVDLDPLIRGDPRAHININEKVGSELDDVDQVFDNEGVDNCDEVGWYILGENQQNLGPYAFSELREHFLNGYLSENSLLWSEGRSDWQPLSSIPELTTAISQPGVDCSSAGPPINDEDEFEKWQKEVREAEALKNGSASGSVGGDFGDEDNERPSTPPDGEDEFTDDDGQHTSGTGVLEPGFLRRWGKNSLLGRFVVGDQIFKVQYPRLFRLVTDNNISISSILGSDCPFSWNFNFCHNLFDSKIEDLERLMRSLDCMHISTSASDARSWSLSPLGLFTVKSFFIALSQMLGLSPYFPTKFVWNSQVLFKVKAFVWLVAHKKVNTNDLLQLRRPLKALSPDISSQDELGFSEKHFRHDVQYRHSFLFLDVFLLVKLELEGLLKESSECMSCRAVLCLPPRPVFDHFPIVLDARGERRPNYNGLSVKALGGEDATLLEASFFEDEVFCALSNLSEDNAPGQLYKLLAIRLKKVVGKVVSYSQNAFVEGRQILDASLIANEAIDLLLKGNICGLLCKLDIEKAELLSSYQQNSVRFLPKLLGFEEAFLLGWWVRGRGLLFVDDTLVFCEPSPDQLTYLSWLLIWFEALSRLRVNLEKSPPVQMELAFCKEKGGFMKASHERRVRFWKDKWRGNEPLCTSFPSLFAIALFKEAWVEDVWNHLAKWGVWAALFSRWLNDWEVVSVKRFF</sequence>
<evidence type="ECO:0008006" key="6">
    <source>
        <dbReference type="Google" id="ProtNLM"/>
    </source>
</evidence>
<feature type="domain" description="GYF" evidence="3">
    <location>
        <begin position="57"/>
        <end position="107"/>
    </location>
</feature>
<dbReference type="PANTHER" id="PTHR36617:SF15">
    <property type="entry name" value="REVERSE TRANSCRIPTASE ZINC-BINDING DOMAIN-CONTAINING PROTEIN"/>
    <property type="match status" value="1"/>
</dbReference>
<name>A0A438FC01_VITVI</name>
<evidence type="ECO:0000313" key="4">
    <source>
        <dbReference type="EMBL" id="RVW57508.1"/>
    </source>
</evidence>
<dbReference type="Proteomes" id="UP000288805">
    <property type="component" value="Unassembled WGS sequence"/>
</dbReference>
<dbReference type="Pfam" id="PF13966">
    <property type="entry name" value="zf-RVT"/>
    <property type="match status" value="1"/>
</dbReference>
<organism evidence="4 5">
    <name type="scientific">Vitis vinifera</name>
    <name type="common">Grape</name>
    <dbReference type="NCBI Taxonomy" id="29760"/>
    <lineage>
        <taxon>Eukaryota</taxon>
        <taxon>Viridiplantae</taxon>
        <taxon>Streptophyta</taxon>
        <taxon>Embryophyta</taxon>
        <taxon>Tracheophyta</taxon>
        <taxon>Spermatophyta</taxon>
        <taxon>Magnoliopsida</taxon>
        <taxon>eudicotyledons</taxon>
        <taxon>Gunneridae</taxon>
        <taxon>Pentapetalae</taxon>
        <taxon>rosids</taxon>
        <taxon>Vitales</taxon>
        <taxon>Vitaceae</taxon>
        <taxon>Viteae</taxon>
        <taxon>Vitis</taxon>
    </lineage>
</organism>